<organism evidence="1 2">
    <name type="scientific">Racocetra persica</name>
    <dbReference type="NCBI Taxonomy" id="160502"/>
    <lineage>
        <taxon>Eukaryota</taxon>
        <taxon>Fungi</taxon>
        <taxon>Fungi incertae sedis</taxon>
        <taxon>Mucoromycota</taxon>
        <taxon>Glomeromycotina</taxon>
        <taxon>Glomeromycetes</taxon>
        <taxon>Diversisporales</taxon>
        <taxon>Gigasporaceae</taxon>
        <taxon>Racocetra</taxon>
    </lineage>
</organism>
<keyword evidence="2" id="KW-1185">Reference proteome</keyword>
<comment type="caution">
    <text evidence="1">The sequence shown here is derived from an EMBL/GenBank/DDBJ whole genome shotgun (WGS) entry which is preliminary data.</text>
</comment>
<evidence type="ECO:0000313" key="1">
    <source>
        <dbReference type="EMBL" id="CAG8811312.1"/>
    </source>
</evidence>
<evidence type="ECO:0000313" key="2">
    <source>
        <dbReference type="Proteomes" id="UP000789920"/>
    </source>
</evidence>
<dbReference type="Proteomes" id="UP000789920">
    <property type="component" value="Unassembled WGS sequence"/>
</dbReference>
<accession>A0ACA9RVH9</accession>
<name>A0ACA9RVH9_9GLOM</name>
<sequence>PTLSIDCEYSVFCDLRIIRVVAGIISTITRSLNTSEQIAFIGKIFELFTQGNTSYLQSLLSETNVPFNPLALESSSYQKNLTLCFTAAIGSIRQEVQSTLSDIFEFLTKIVRICLYTTNEVQQDSLAQLAASILNKWDQEPELMQFIREQVLGELLDQLSFASGLETTRRKSLYLFLWLTKALVLRTHQLGYDCTGKVINLFSDPTLGKQCAEGIGIIIGENEILSRQGFAVLK</sequence>
<reference evidence="1" key="1">
    <citation type="submission" date="2021-06" db="EMBL/GenBank/DDBJ databases">
        <authorList>
            <person name="Kallberg Y."/>
            <person name="Tangrot J."/>
            <person name="Rosling A."/>
        </authorList>
    </citation>
    <scope>NUCLEOTIDE SEQUENCE</scope>
    <source>
        <strain evidence="1">MA461A</strain>
    </source>
</reference>
<proteinExistence type="predicted"/>
<protein>
    <submittedName>
        <fullName evidence="1">10441_t:CDS:1</fullName>
    </submittedName>
</protein>
<dbReference type="EMBL" id="CAJVQC010072221">
    <property type="protein sequence ID" value="CAG8811312.1"/>
    <property type="molecule type" value="Genomic_DNA"/>
</dbReference>
<feature type="non-terminal residue" evidence="1">
    <location>
        <position position="1"/>
    </location>
</feature>
<feature type="non-terminal residue" evidence="1">
    <location>
        <position position="234"/>
    </location>
</feature>
<gene>
    <name evidence="1" type="ORF">RPERSI_LOCUS23277</name>
</gene>